<reference evidence="1" key="1">
    <citation type="submission" date="2021-06" db="EMBL/GenBank/DDBJ databases">
        <authorList>
            <person name="Kallberg Y."/>
            <person name="Tangrot J."/>
            <person name="Rosling A."/>
        </authorList>
    </citation>
    <scope>NUCLEOTIDE SEQUENCE</scope>
    <source>
        <strain evidence="1">IN212</strain>
    </source>
</reference>
<dbReference type="EMBL" id="CAJVPZ010097369">
    <property type="protein sequence ID" value="CAG8819382.1"/>
    <property type="molecule type" value="Genomic_DNA"/>
</dbReference>
<accession>A0A9N9KCY3</accession>
<organism evidence="1 2">
    <name type="scientific">Racocetra fulgida</name>
    <dbReference type="NCBI Taxonomy" id="60492"/>
    <lineage>
        <taxon>Eukaryota</taxon>
        <taxon>Fungi</taxon>
        <taxon>Fungi incertae sedis</taxon>
        <taxon>Mucoromycota</taxon>
        <taxon>Glomeromycotina</taxon>
        <taxon>Glomeromycetes</taxon>
        <taxon>Diversisporales</taxon>
        <taxon>Gigasporaceae</taxon>
        <taxon>Racocetra</taxon>
    </lineage>
</organism>
<comment type="caution">
    <text evidence="1">The sequence shown here is derived from an EMBL/GenBank/DDBJ whole genome shotgun (WGS) entry which is preliminary data.</text>
</comment>
<protein>
    <submittedName>
        <fullName evidence="1">5165_t:CDS:1</fullName>
    </submittedName>
</protein>
<evidence type="ECO:0000313" key="2">
    <source>
        <dbReference type="Proteomes" id="UP000789396"/>
    </source>
</evidence>
<proteinExistence type="predicted"/>
<evidence type="ECO:0000313" key="1">
    <source>
        <dbReference type="EMBL" id="CAG8819382.1"/>
    </source>
</evidence>
<dbReference type="AlphaFoldDB" id="A0A9N9KCY3"/>
<sequence>LEMSKAKNKETNIDLLAGILEAAENENYKYTNKELRDDIVLYFAA</sequence>
<gene>
    <name evidence="1" type="ORF">RFULGI_LOCUS19506</name>
</gene>
<feature type="non-terminal residue" evidence="1">
    <location>
        <position position="45"/>
    </location>
</feature>
<name>A0A9N9KCY3_9GLOM</name>
<feature type="non-terminal residue" evidence="1">
    <location>
        <position position="1"/>
    </location>
</feature>
<keyword evidence="2" id="KW-1185">Reference proteome</keyword>
<dbReference type="Proteomes" id="UP000789396">
    <property type="component" value="Unassembled WGS sequence"/>
</dbReference>